<evidence type="ECO:0008006" key="3">
    <source>
        <dbReference type="Google" id="ProtNLM"/>
    </source>
</evidence>
<organism evidence="1 2">
    <name type="scientific">Staphylococcus phage vB_SpsS_QT1</name>
    <dbReference type="NCBI Taxonomy" id="2510452"/>
    <lineage>
        <taxon>Viruses</taxon>
        <taxon>Duplodnaviria</taxon>
        <taxon>Heunggongvirae</taxon>
        <taxon>Uroviricota</taxon>
        <taxon>Caudoviricetes</taxon>
        <taxon>Fibralongavirus</taxon>
        <taxon>Fibralongavirus QT1</taxon>
    </lineage>
</organism>
<dbReference type="Proteomes" id="UP000310300">
    <property type="component" value="Segment"/>
</dbReference>
<proteinExistence type="predicted"/>
<dbReference type="EMBL" id="MK450538">
    <property type="protein sequence ID" value="QBJ05146.1"/>
    <property type="molecule type" value="Genomic_DNA"/>
</dbReference>
<accession>A0A4P6QXK1</accession>
<dbReference type="RefSeq" id="YP_009823331.1">
    <property type="nucleotide sequence ID" value="NC_048192.1"/>
</dbReference>
<reference evidence="2" key="1">
    <citation type="submission" date="2019-01" db="EMBL/GenBank/DDBJ databases">
        <title>New genus Fibralongavirus in Staphylococcus pseudintermedius Siphoviridae phages.</title>
        <authorList>
            <person name="Zeman M."/>
            <person name="Vrbovska V."/>
            <person name="Bardy P."/>
            <person name="Pantucek R."/>
        </authorList>
    </citation>
    <scope>NUCLEOTIDE SEQUENCE [LARGE SCALE GENOMIC DNA]</scope>
</reference>
<protein>
    <recommendedName>
        <fullName evidence="3">Phage protein</fullName>
    </recommendedName>
</protein>
<sequence>MGILEELLEEVKRLNKNLQVTNVDLSTVDESVMQKVKEVPMKKEEASKEGVKEFEEPTQDYSKDYVLSLGKEFVKNADDSDKKAFKEKLSELNSSKLSTVESEHYPIIVDFMKARLDA</sequence>
<name>A0A4P6QXK1_9CAUD</name>
<evidence type="ECO:0000313" key="1">
    <source>
        <dbReference type="EMBL" id="QBJ05146.1"/>
    </source>
</evidence>
<dbReference type="KEGG" id="vg:55014841"/>
<dbReference type="GeneID" id="55014841"/>
<keyword evidence="2" id="KW-1185">Reference proteome</keyword>
<evidence type="ECO:0000313" key="2">
    <source>
        <dbReference type="Proteomes" id="UP000310300"/>
    </source>
</evidence>